<sequence>MRFPNHILIDITKQNVSKSEQYWIFKYFFLFTKSNNFIWNLSLHKLLFLNAEKFLNKFHQNQIKFTIKYNNFKKITLLNNTEKNTYLKLNSPKIKVKNKLPNQNIFHLNSNTNIYDILKITKIYNSLKNNESSVLKSNLLWTLFNINFLRKEKMYTKLKYSRVPQYDIVSGGAAALLAGFLGFLITEKFGFELVDSGDFYFLFMYLVFLFFSLRLFLKIMSVKDFNWNFLSLKWILNFYKILILFLINNIKFFFKLK</sequence>
<keyword evidence="1" id="KW-0472">Membrane</keyword>
<gene>
    <name evidence="2" type="primary">orf592</name>
</gene>
<keyword evidence="2" id="KW-0496">Mitochondrion</keyword>
<keyword evidence="1" id="KW-0812">Transmembrane</keyword>
<dbReference type="AlphaFoldDB" id="A0A7T0Q609"/>
<geneLocation type="mitochondrion" evidence="2"/>
<reference evidence="2" key="1">
    <citation type="submission" date="2020-05" db="EMBL/GenBank/DDBJ databases">
        <title>Characterization and comparative analysis of mitochondrial genomes of the highly differentiated ciliated protists shed light on the diversity and evolution of the linear molecular architecture.</title>
        <authorList>
            <person name="Zhang T."/>
            <person name="Li C."/>
            <person name="Zhang X."/>
            <person name="Wang C."/>
            <person name="Roger A.J."/>
            <person name="Song W."/>
            <person name="Gao F."/>
        </authorList>
    </citation>
    <scope>NUCLEOTIDE SEQUENCE</scope>
</reference>
<keyword evidence="1" id="KW-1133">Transmembrane helix</keyword>
<proteinExistence type="predicted"/>
<evidence type="ECO:0000313" key="2">
    <source>
        <dbReference type="EMBL" id="QPL16014.1"/>
    </source>
</evidence>
<protein>
    <submittedName>
        <fullName evidence="2">Uncharacterized protein</fullName>
    </submittedName>
</protein>
<accession>A0A7T0Q609</accession>
<dbReference type="EMBL" id="MT471317">
    <property type="protein sequence ID" value="QPL16014.1"/>
    <property type="molecule type" value="Genomic_DNA"/>
</dbReference>
<feature type="transmembrane region" description="Helical" evidence="1">
    <location>
        <begin position="166"/>
        <end position="185"/>
    </location>
</feature>
<evidence type="ECO:0000256" key="1">
    <source>
        <dbReference type="SAM" id="Phobius"/>
    </source>
</evidence>
<organism evidence="2">
    <name type="scientific">Halteria grandinella</name>
    <dbReference type="NCBI Taxonomy" id="5974"/>
    <lineage>
        <taxon>Eukaryota</taxon>
        <taxon>Sar</taxon>
        <taxon>Alveolata</taxon>
        <taxon>Ciliophora</taxon>
        <taxon>Intramacronucleata</taxon>
        <taxon>Spirotrichea</taxon>
        <taxon>Stichotrichia</taxon>
        <taxon>Sporadotrichida</taxon>
        <taxon>Halteriidae</taxon>
        <taxon>Halteria</taxon>
    </lineage>
</organism>
<name>A0A7T0Q609_HALGN</name>
<dbReference type="RefSeq" id="YP_010049609.1">
    <property type="nucleotide sequence ID" value="NC_054370.1"/>
</dbReference>
<dbReference type="GeneID" id="63661447"/>
<feature type="transmembrane region" description="Helical" evidence="1">
    <location>
        <begin position="197"/>
        <end position="217"/>
    </location>
</feature>